<dbReference type="Proteomes" id="UP001219525">
    <property type="component" value="Unassembled WGS sequence"/>
</dbReference>
<proteinExistence type="predicted"/>
<protein>
    <submittedName>
        <fullName evidence="1">Uncharacterized protein</fullName>
    </submittedName>
</protein>
<dbReference type="EMBL" id="JARJCW010000047">
    <property type="protein sequence ID" value="KAJ7204448.1"/>
    <property type="molecule type" value="Genomic_DNA"/>
</dbReference>
<dbReference type="AlphaFoldDB" id="A0AAD6VAW0"/>
<evidence type="ECO:0000313" key="2">
    <source>
        <dbReference type="Proteomes" id="UP001219525"/>
    </source>
</evidence>
<evidence type="ECO:0000313" key="1">
    <source>
        <dbReference type="EMBL" id="KAJ7204448.1"/>
    </source>
</evidence>
<sequence>MLEWGRRNYPNVPTEDRGVIFEPSFVRAIRRLYISAVVGLYVRKGTESGCGLDVCVELDYGFSAAFWIYPIAEVLSILGWYHMQLGFQHMDSSEESSNKRTADEFLQSSQYYIQAAEKRRESPYFLAVVVIEALWWSNAPLRTILPVCRKILAALPKANVIWEFSQMALTERNANCHEALQFLKDCEKKLARGKVTLDVAARPPDLDPDKSTHGARRFLVREFLADLHFANDTLAAHFLLNPVQPIDLQSATITAEEYIPFNSLLLSSLHKDSITINGASLAFPVKRGGT</sequence>
<reference evidence="1" key="1">
    <citation type="submission" date="2023-03" db="EMBL/GenBank/DDBJ databases">
        <title>Massive genome expansion in bonnet fungi (Mycena s.s.) driven by repeated elements and novel gene families across ecological guilds.</title>
        <authorList>
            <consortium name="Lawrence Berkeley National Laboratory"/>
            <person name="Harder C.B."/>
            <person name="Miyauchi S."/>
            <person name="Viragh M."/>
            <person name="Kuo A."/>
            <person name="Thoen E."/>
            <person name="Andreopoulos B."/>
            <person name="Lu D."/>
            <person name="Skrede I."/>
            <person name="Drula E."/>
            <person name="Henrissat B."/>
            <person name="Morin E."/>
            <person name="Kohler A."/>
            <person name="Barry K."/>
            <person name="LaButti K."/>
            <person name="Morin E."/>
            <person name="Salamov A."/>
            <person name="Lipzen A."/>
            <person name="Mereny Z."/>
            <person name="Hegedus B."/>
            <person name="Baldrian P."/>
            <person name="Stursova M."/>
            <person name="Weitz H."/>
            <person name="Taylor A."/>
            <person name="Grigoriev I.V."/>
            <person name="Nagy L.G."/>
            <person name="Martin F."/>
            <person name="Kauserud H."/>
        </authorList>
    </citation>
    <scope>NUCLEOTIDE SEQUENCE</scope>
    <source>
        <strain evidence="1">9144</strain>
    </source>
</reference>
<accession>A0AAD6VAW0</accession>
<organism evidence="1 2">
    <name type="scientific">Mycena pura</name>
    <dbReference type="NCBI Taxonomy" id="153505"/>
    <lineage>
        <taxon>Eukaryota</taxon>
        <taxon>Fungi</taxon>
        <taxon>Dikarya</taxon>
        <taxon>Basidiomycota</taxon>
        <taxon>Agaricomycotina</taxon>
        <taxon>Agaricomycetes</taxon>
        <taxon>Agaricomycetidae</taxon>
        <taxon>Agaricales</taxon>
        <taxon>Marasmiineae</taxon>
        <taxon>Mycenaceae</taxon>
        <taxon>Mycena</taxon>
    </lineage>
</organism>
<gene>
    <name evidence="1" type="ORF">GGX14DRAFT_647064</name>
</gene>
<comment type="caution">
    <text evidence="1">The sequence shown here is derived from an EMBL/GenBank/DDBJ whole genome shotgun (WGS) entry which is preliminary data.</text>
</comment>
<name>A0AAD6VAW0_9AGAR</name>
<keyword evidence="2" id="KW-1185">Reference proteome</keyword>